<dbReference type="GO" id="GO:0022857">
    <property type="term" value="F:transmembrane transporter activity"/>
    <property type="evidence" value="ECO:0007669"/>
    <property type="project" value="InterPro"/>
</dbReference>
<dbReference type="CDD" id="cd13643">
    <property type="entry name" value="PBP2_BCP_2"/>
    <property type="match status" value="1"/>
</dbReference>
<dbReference type="EMBL" id="AUSV01000008">
    <property type="protein sequence ID" value="ESP94996.1"/>
    <property type="molecule type" value="Genomic_DNA"/>
</dbReference>
<accession>V4HC06</accession>
<feature type="chain" id="PRO_5004718698" evidence="1">
    <location>
        <begin position="24"/>
        <end position="319"/>
    </location>
</feature>
<dbReference type="Gene3D" id="3.40.190.100">
    <property type="entry name" value="Glycine betaine-binding periplasmic protein, domain 2"/>
    <property type="match status" value="1"/>
</dbReference>
<gene>
    <name evidence="3" type="ORF">PL2TA16_04552</name>
</gene>
<keyword evidence="1" id="KW-0732">Signal</keyword>
<comment type="caution">
    <text evidence="3">The sequence shown here is derived from an EMBL/GenBank/DDBJ whole genome shotgun (WGS) entry which is preliminary data.</text>
</comment>
<dbReference type="Gene3D" id="3.10.105.10">
    <property type="entry name" value="Dipeptide-binding Protein, Domain 3"/>
    <property type="match status" value="2"/>
</dbReference>
<feature type="signal peptide" evidence="1">
    <location>
        <begin position="1"/>
        <end position="23"/>
    </location>
</feature>
<proteinExistence type="predicted"/>
<dbReference type="RefSeq" id="WP_023397516.1">
    <property type="nucleotide sequence ID" value="NZ_AUSV01000008.1"/>
</dbReference>
<dbReference type="PATRIC" id="fig|1353533.3.peg.552"/>
<feature type="domain" description="ABC-type glycine betaine transport system substrate-binding" evidence="2">
    <location>
        <begin position="29"/>
        <end position="302"/>
    </location>
</feature>
<organism evidence="3 4">
    <name type="scientific">Pseudoalteromonas luteoviolacea (strain 2ta16)</name>
    <dbReference type="NCBI Taxonomy" id="1353533"/>
    <lineage>
        <taxon>Bacteria</taxon>
        <taxon>Pseudomonadati</taxon>
        <taxon>Pseudomonadota</taxon>
        <taxon>Gammaproteobacteria</taxon>
        <taxon>Alteromonadales</taxon>
        <taxon>Pseudoalteromonadaceae</taxon>
        <taxon>Pseudoalteromonas</taxon>
    </lineage>
</organism>
<evidence type="ECO:0000313" key="3">
    <source>
        <dbReference type="EMBL" id="ESP94996.1"/>
    </source>
</evidence>
<evidence type="ECO:0000313" key="4">
    <source>
        <dbReference type="Proteomes" id="UP000017820"/>
    </source>
</evidence>
<protein>
    <submittedName>
        <fullName evidence="3">ABC-type proline/glycine betaine transport system, periplasmic component</fullName>
    </submittedName>
</protein>
<dbReference type="SUPFAM" id="SSF53850">
    <property type="entry name" value="Periplasmic binding protein-like II"/>
    <property type="match status" value="1"/>
</dbReference>
<dbReference type="GO" id="GO:0043190">
    <property type="term" value="C:ATP-binding cassette (ABC) transporter complex"/>
    <property type="evidence" value="ECO:0007669"/>
    <property type="project" value="InterPro"/>
</dbReference>
<dbReference type="Proteomes" id="UP000017820">
    <property type="component" value="Unassembled WGS sequence"/>
</dbReference>
<evidence type="ECO:0000256" key="1">
    <source>
        <dbReference type="SAM" id="SignalP"/>
    </source>
</evidence>
<dbReference type="Pfam" id="PF04069">
    <property type="entry name" value="OpuAC"/>
    <property type="match status" value="1"/>
</dbReference>
<dbReference type="AlphaFoldDB" id="V4HC06"/>
<sequence>MRFVVKFTNWLLLVCVVLCCAHANNKSNEISIPLNNWTSQRVLSYAVGTMIQTYGYNVIYHDMPASDQWGAMKKGLVHFQIEIWQQSMSGQFNRMIENNYIVDLGVHDVVVREEWWYPKYVEELCPGLPDWQALNRCATLFSGQSGSSKGVFYTIDWDYQDADLIRALGLHFTIERLSNENELWRLLEQAWGKKEPVLIINWTPNWTDLHMPGQFVQFPKYAPACEVDASWGQNRNLVNDCGNPQKGWLRKAGWTGLQSNYPCVYNLLRKLNFSKNMIADASALVIVDGHSEQEAARKWLEKYNLDIDHWLESSCVSKT</sequence>
<reference evidence="4" key="1">
    <citation type="journal article" date="2014" name="Nat. Chem. Biol.">
        <title>Biosynthesis of polybrominated aromatic organic compounds by marine bacteria.</title>
        <authorList>
            <person name="Agarwal V."/>
            <person name="El Gamal A.A."/>
            <person name="Yamanaka K."/>
            <person name="Poth D."/>
            <person name="Kersten R.D."/>
            <person name="Schorn M."/>
            <person name="Allen E.E."/>
            <person name="Moore B.S."/>
        </authorList>
    </citation>
    <scope>NUCLEOTIDE SEQUENCE [LARGE SCALE GENOMIC DNA]</scope>
    <source>
        <strain evidence="4">2ta16</strain>
    </source>
</reference>
<name>V4HC06_PSEL2</name>
<evidence type="ECO:0000259" key="2">
    <source>
        <dbReference type="Pfam" id="PF04069"/>
    </source>
</evidence>
<dbReference type="InterPro" id="IPR007210">
    <property type="entry name" value="ABC_Gly_betaine_transp_sub-bd"/>
</dbReference>